<evidence type="ECO:0000313" key="5">
    <source>
        <dbReference type="EMBL" id="MDI9857859.1"/>
    </source>
</evidence>
<evidence type="ECO:0000259" key="4">
    <source>
        <dbReference type="PROSITE" id="PS50043"/>
    </source>
</evidence>
<evidence type="ECO:0000256" key="2">
    <source>
        <dbReference type="ARBA" id="ARBA00023125"/>
    </source>
</evidence>
<dbReference type="InterPro" id="IPR000792">
    <property type="entry name" value="Tscrpt_reg_LuxR_C"/>
</dbReference>
<evidence type="ECO:0000256" key="3">
    <source>
        <dbReference type="ARBA" id="ARBA00023163"/>
    </source>
</evidence>
<dbReference type="PROSITE" id="PS00622">
    <property type="entry name" value="HTH_LUXR_1"/>
    <property type="match status" value="1"/>
</dbReference>
<dbReference type="InterPro" id="IPR016032">
    <property type="entry name" value="Sig_transdc_resp-reg_C-effctor"/>
</dbReference>
<dbReference type="SMART" id="SM00421">
    <property type="entry name" value="HTH_LUXR"/>
    <property type="match status" value="1"/>
</dbReference>
<reference evidence="5 6" key="1">
    <citation type="submission" date="2023-05" db="EMBL/GenBank/DDBJ databases">
        <title>Novel species of genus Flectobacillus isolated from stream in China.</title>
        <authorList>
            <person name="Lu H."/>
        </authorList>
    </citation>
    <scope>NUCLEOTIDE SEQUENCE [LARGE SCALE GENOMIC DNA]</scope>
    <source>
        <strain evidence="5 6">KCTC 42575</strain>
    </source>
</reference>
<dbReference type="Pfam" id="PF00196">
    <property type="entry name" value="GerE"/>
    <property type="match status" value="1"/>
</dbReference>
<dbReference type="EMBL" id="JASHIF010000002">
    <property type="protein sequence ID" value="MDI9857859.1"/>
    <property type="molecule type" value="Genomic_DNA"/>
</dbReference>
<dbReference type="RefSeq" id="WP_283343146.1">
    <property type="nucleotide sequence ID" value="NZ_JASHIF010000002.1"/>
</dbReference>
<dbReference type="SUPFAM" id="SSF46894">
    <property type="entry name" value="C-terminal effector domain of the bipartite response regulators"/>
    <property type="match status" value="1"/>
</dbReference>
<dbReference type="PANTHER" id="PTHR44688">
    <property type="entry name" value="DNA-BINDING TRANSCRIPTIONAL ACTIVATOR DEVR_DOSR"/>
    <property type="match status" value="1"/>
</dbReference>
<accession>A0ABT6Y322</accession>
<dbReference type="Proteomes" id="UP001236507">
    <property type="component" value="Unassembled WGS sequence"/>
</dbReference>
<dbReference type="CDD" id="cd06170">
    <property type="entry name" value="LuxR_C_like"/>
    <property type="match status" value="1"/>
</dbReference>
<dbReference type="PRINTS" id="PR00038">
    <property type="entry name" value="HTHLUXR"/>
</dbReference>
<dbReference type="PROSITE" id="PS50043">
    <property type="entry name" value="HTH_LUXR_2"/>
    <property type="match status" value="1"/>
</dbReference>
<organism evidence="5 6">
    <name type="scientific">Flectobacillus roseus</name>
    <dbReference type="NCBI Taxonomy" id="502259"/>
    <lineage>
        <taxon>Bacteria</taxon>
        <taxon>Pseudomonadati</taxon>
        <taxon>Bacteroidota</taxon>
        <taxon>Cytophagia</taxon>
        <taxon>Cytophagales</taxon>
        <taxon>Flectobacillaceae</taxon>
        <taxon>Flectobacillus</taxon>
    </lineage>
</organism>
<keyword evidence="3" id="KW-0804">Transcription</keyword>
<keyword evidence="6" id="KW-1185">Reference proteome</keyword>
<protein>
    <submittedName>
        <fullName evidence="5">LuxR C-terminal-related transcriptional regulator</fullName>
    </submittedName>
</protein>
<keyword evidence="2" id="KW-0238">DNA-binding</keyword>
<keyword evidence="1" id="KW-0805">Transcription regulation</keyword>
<comment type="caution">
    <text evidence="5">The sequence shown here is derived from an EMBL/GenBank/DDBJ whole genome shotgun (WGS) entry which is preliminary data.</text>
</comment>
<name>A0ABT6Y322_9BACT</name>
<evidence type="ECO:0000256" key="1">
    <source>
        <dbReference type="ARBA" id="ARBA00023015"/>
    </source>
</evidence>
<dbReference type="PANTHER" id="PTHR44688:SF16">
    <property type="entry name" value="DNA-BINDING TRANSCRIPTIONAL ACTIVATOR DEVR_DOSR"/>
    <property type="match status" value="1"/>
</dbReference>
<feature type="domain" description="HTH luxR-type" evidence="4">
    <location>
        <begin position="128"/>
        <end position="193"/>
    </location>
</feature>
<evidence type="ECO:0000313" key="6">
    <source>
        <dbReference type="Proteomes" id="UP001236507"/>
    </source>
</evidence>
<gene>
    <name evidence="5" type="ORF">QM524_01435</name>
</gene>
<dbReference type="InterPro" id="IPR036388">
    <property type="entry name" value="WH-like_DNA-bd_sf"/>
</dbReference>
<dbReference type="Gene3D" id="1.10.10.10">
    <property type="entry name" value="Winged helix-like DNA-binding domain superfamily/Winged helix DNA-binding domain"/>
    <property type="match status" value="1"/>
</dbReference>
<sequence>MNLLIIYEHQLLADGLKVILEPNPSILSVSLLSLEQVSAQSIQSIAPDVLLIDCQQYHLQLANVLDDLSVQNTKPATFLIGGKQWFPNPSSVTKVFQMNNGLQDLLAELNALSINSSQKRISEIHQTPFFSKYGISLREAQVIAYVMQGESSKSISEKLFISVHTVNTHKRNIYQKLSVPNERELIKFVQSKFKTEYSYKSKN</sequence>
<proteinExistence type="predicted"/>